<sequence length="100" mass="11429">MSIPNLKRRPARPEAARSQVLVTWGGNADDMAQKKNEREAIDDVIRRLKKKYPDVPGKDLEKIVESNYAAFQNAKLRDYIAVLVEHGAKSEITARKHKHH</sequence>
<protein>
    <submittedName>
        <fullName evidence="1">Uncharacterized protein</fullName>
    </submittedName>
</protein>
<accession>A0A1H3RX46</accession>
<gene>
    <name evidence="1" type="ORF">SAMN05216554_3150</name>
</gene>
<dbReference type="STRING" id="381665.SAMN05216554_3150"/>
<name>A0A1H3RX46_9MICO</name>
<dbReference type="Proteomes" id="UP000198891">
    <property type="component" value="Unassembled WGS sequence"/>
</dbReference>
<evidence type="ECO:0000313" key="2">
    <source>
        <dbReference type="Proteomes" id="UP000198891"/>
    </source>
</evidence>
<dbReference type="EMBL" id="FNPZ01000003">
    <property type="protein sequence ID" value="SDZ30286.1"/>
    <property type="molecule type" value="Genomic_DNA"/>
</dbReference>
<evidence type="ECO:0000313" key="1">
    <source>
        <dbReference type="EMBL" id="SDZ30286.1"/>
    </source>
</evidence>
<dbReference type="Gene3D" id="1.10.8.1060">
    <property type="entry name" value="Corynebacterium glutamicum thioredoxin-dependent arsenate reductase, N-terminal domain"/>
    <property type="match status" value="1"/>
</dbReference>
<dbReference type="NCBIfam" id="NF046112">
    <property type="entry name" value="MSMEG_6209_Nter"/>
    <property type="match status" value="1"/>
</dbReference>
<keyword evidence="2" id="KW-1185">Reference proteome</keyword>
<dbReference type="AlphaFoldDB" id="A0A1H3RX46"/>
<organism evidence="1 2">
    <name type="scientific">Herbiconiux ginsengi</name>
    <dbReference type="NCBI Taxonomy" id="381665"/>
    <lineage>
        <taxon>Bacteria</taxon>
        <taxon>Bacillati</taxon>
        <taxon>Actinomycetota</taxon>
        <taxon>Actinomycetes</taxon>
        <taxon>Micrococcales</taxon>
        <taxon>Microbacteriaceae</taxon>
        <taxon>Herbiconiux</taxon>
    </lineage>
</organism>
<proteinExistence type="predicted"/>
<reference evidence="1 2" key="1">
    <citation type="submission" date="2016-10" db="EMBL/GenBank/DDBJ databases">
        <authorList>
            <person name="de Groot N.N."/>
        </authorList>
    </citation>
    <scope>NUCLEOTIDE SEQUENCE [LARGE SCALE GENOMIC DNA]</scope>
    <source>
        <strain evidence="1 2">CGMCC 4.3491</strain>
    </source>
</reference>